<dbReference type="KEGG" id="gsu:GSU0601"/>
<dbReference type="EMBL" id="AE017180">
    <property type="protein sequence ID" value="AAR33932.2"/>
    <property type="molecule type" value="Genomic_DNA"/>
</dbReference>
<dbReference type="PANTHER" id="PTHR47786">
    <property type="entry name" value="ALPHA-1,4-GLUCAN:MALTOSE-1-PHOSPHATE MALTOSYLTRANSFERASE"/>
    <property type="match status" value="1"/>
</dbReference>
<keyword evidence="4" id="KW-1185">Reference proteome</keyword>
<protein>
    <submittedName>
        <fullName evidence="3">Glycoside hydrolase, putative</fullName>
    </submittedName>
</protein>
<evidence type="ECO:0000313" key="3">
    <source>
        <dbReference type="EMBL" id="AAR33932.2"/>
    </source>
</evidence>
<sequence>MTGTKRRELYFPFELHVSGRAWQRLDLETAAKGLPPSGGRILFLRRIAERLDVASEAKGRQVFAGALNLYTLLLRALRGMVALYDEKGLPGALLSSLGTAGAVCGEDAVETVERSFVGLFPPAAVLLGGESPDRFLDVAAYREQRRCHVATELLLLRVASENRATDTFRHLFDDGELAAVSPYRRVMEAVEGTLGALPHVPGLGLTLPELLRAPLKAAPDSLEGQLSFVREQWGTFLPSELVEDIAIAFGILEEETRARWGGAGPPQVLRFGPGAGFSGPDDHYPEPERFSPDVDWMPNVVLIAKMVYVWLGQLSRWYGREITRLDQVPDAELDKLASWGVTGLWLIGIWERSSASRAIKHRSGNVDAIASAYSLFDYRIADDLGGWDALHDLKERALRRGIRLASDMVPNHTGIYSKWIVEHPDWFIQLDHPPYPTYRFTGPDLSGSPEVSVHIEDGYWDRTDAAVVFKMYDHRDGSTRYVYHGNDGTSTPWNDTAQLDYLKPEVREAVIRTILHVAHNFPIIRFDAAMTLAKRHYQRLWFPQPGHSGVPSRAEHGMTRAAFDAAMPEEFWRQVVDRVAAEAPDTLLLAEAFWLMEGYFVRTLGMHRVYNSAFMNMLKMEENAKYRQTIKNVLAYDHRILQRFVNFMNNPDERTAVEQFGKEGKYFGAAVLLVTMPGLPMLGHGQVEGFHEKYGMEYRRAYWDEPVDEHLVSGHERWIFPLMRRRPLFSGSGNFVLYDFFVNGAVNEDVFAYSNRRGDDRALVVFHNRFAATSGWIRSSCAKVANPETGDTAPVQTDLGTALGFNDDGRHYYAFRDHAAGLEYLRNGRELCREGLFVSLEPYEFHVFLDFREIRDDDFGTWGHLCHRLSGGGAPSIDEEVKLVRHGTLVARFVDLWDEPAVLDILASPGSVTAARRKVTAAFREKLVAFLTELARETGASGEVGTVADTIMARLALRVTLGAVKPGKTDEHGPGTCAAPGDASLDRLIRGCLAVVGEAGRLASAEGYRARSAEWFVTLGLRRALANILRAACDSGDSEASRADWAVLLVEVLLGLGEEGLDTPEALDRCLAGLFADREAARLLGVHRSGGIDWFVQERFEALVGWILSLAGRDAAVSKQTGWHAGYRTMRAREVARLTAMARTAGYRVDLMRAALLETTERKRPRASKKPVSAPKPCGNR</sequence>
<dbReference type="SUPFAM" id="SSF51445">
    <property type="entry name" value="(Trans)glycosidases"/>
    <property type="match status" value="1"/>
</dbReference>
<accession>Q74FK6</accession>
<dbReference type="GO" id="GO:0005975">
    <property type="term" value="P:carbohydrate metabolic process"/>
    <property type="evidence" value="ECO:0007669"/>
    <property type="project" value="InterPro"/>
</dbReference>
<dbReference type="EnsemblBacteria" id="AAR33932">
    <property type="protein sequence ID" value="AAR33932"/>
    <property type="gene ID" value="GSU0601"/>
</dbReference>
<feature type="region of interest" description="Disordered" evidence="1">
    <location>
        <begin position="1160"/>
        <end position="1181"/>
    </location>
</feature>
<keyword evidence="3" id="KW-0378">Hydrolase</keyword>
<dbReference type="GO" id="GO:0016758">
    <property type="term" value="F:hexosyltransferase activity"/>
    <property type="evidence" value="ECO:0000318"/>
    <property type="project" value="GO_Central"/>
</dbReference>
<dbReference type="InterPro" id="IPR006047">
    <property type="entry name" value="GH13_cat_dom"/>
</dbReference>
<reference evidence="3 4" key="2">
    <citation type="journal article" date="2012" name="BMC Genomics">
        <title>Comparative genomic analysis of Geobacter sulfurreducens KN400, a strain with enhanced capacity for extracellular electron transfer and electricity production.</title>
        <authorList>
            <person name="Butler J.E."/>
            <person name="Young N.D."/>
            <person name="Aklujkar M."/>
            <person name="Lovley D.R."/>
        </authorList>
    </citation>
    <scope>NUCLEOTIDE SEQUENCE [LARGE SCALE GENOMIC DNA]</scope>
    <source>
        <strain evidence="4">ATCC 51573 / DSM 12127 / PCA</strain>
    </source>
</reference>
<dbReference type="PANTHER" id="PTHR47786:SF2">
    <property type="entry name" value="GLYCOSYL HYDROLASE FAMILY 13 CATALYTIC DOMAIN-CONTAINING PROTEIN"/>
    <property type="match status" value="1"/>
</dbReference>
<dbReference type="CAZy" id="GH13">
    <property type="family name" value="Glycoside Hydrolase Family 13"/>
</dbReference>
<dbReference type="HOGENOM" id="CLU_005647_0_0_7"/>
<dbReference type="OrthoDB" id="9808590at2"/>
<proteinExistence type="predicted"/>
<dbReference type="Gene3D" id="3.20.20.80">
    <property type="entry name" value="Glycosidases"/>
    <property type="match status" value="2"/>
</dbReference>
<feature type="domain" description="Glycosyl hydrolase family 13 catalytic" evidence="2">
    <location>
        <begin position="327"/>
        <end position="730"/>
    </location>
</feature>
<name>Q74FK6_GEOSL</name>
<dbReference type="PATRIC" id="fig|243231.5.peg.599"/>
<organism evidence="3 4">
    <name type="scientific">Geobacter sulfurreducens (strain ATCC 51573 / DSM 12127 / PCA)</name>
    <dbReference type="NCBI Taxonomy" id="243231"/>
    <lineage>
        <taxon>Bacteria</taxon>
        <taxon>Pseudomonadati</taxon>
        <taxon>Thermodesulfobacteriota</taxon>
        <taxon>Desulfuromonadia</taxon>
        <taxon>Geobacterales</taxon>
        <taxon>Geobacteraceae</taxon>
        <taxon>Geobacter</taxon>
    </lineage>
</organism>
<dbReference type="SMART" id="SM00642">
    <property type="entry name" value="Aamy"/>
    <property type="match status" value="1"/>
</dbReference>
<dbReference type="RefSeq" id="WP_010941263.1">
    <property type="nucleotide sequence ID" value="NC_002939.5"/>
</dbReference>
<evidence type="ECO:0000259" key="2">
    <source>
        <dbReference type="SMART" id="SM00642"/>
    </source>
</evidence>
<dbReference type="STRING" id="243231.GSU0601"/>
<evidence type="ECO:0000313" key="4">
    <source>
        <dbReference type="Proteomes" id="UP000000577"/>
    </source>
</evidence>
<reference evidence="3 4" key="1">
    <citation type="journal article" date="2003" name="Science">
        <title>Genome of Geobacter sulfurreducens: metal reduction in subsurface environments.</title>
        <authorList>
            <person name="Methe B.A."/>
            <person name="Nelson K.E."/>
            <person name="Eisen J.A."/>
            <person name="Paulsen I.T."/>
            <person name="Nelson W."/>
            <person name="Heidelberg J.F."/>
            <person name="Wu D."/>
            <person name="Wu M."/>
            <person name="Ward N."/>
            <person name="Beanan M.J."/>
            <person name="Dodson R.J."/>
            <person name="Madupu R."/>
            <person name="Brinkac L.M."/>
            <person name="Daugherty S.C."/>
            <person name="DeBoy R.T."/>
            <person name="Durkin A.S."/>
            <person name="Gwinn M."/>
            <person name="Kolonay J.F."/>
            <person name="Sullivan S.A."/>
            <person name="Haft D.H."/>
            <person name="Selengut J."/>
            <person name="Davidsen T.M."/>
            <person name="Zafar N."/>
            <person name="White O."/>
            <person name="Tran B."/>
            <person name="Romero C."/>
            <person name="Forberger H.A."/>
            <person name="Weidman J."/>
            <person name="Khouri H."/>
            <person name="Feldblyum T.V."/>
            <person name="Utterback T.R."/>
            <person name="Van Aken S.E."/>
            <person name="Lovley D.R."/>
            <person name="Fraser C.M."/>
        </authorList>
    </citation>
    <scope>NUCLEOTIDE SEQUENCE [LARGE SCALE GENOMIC DNA]</scope>
    <source>
        <strain evidence="4">ATCC 51573 / DSM 12127 / PCA</strain>
    </source>
</reference>
<dbReference type="InParanoid" id="Q74FK6"/>
<evidence type="ECO:0000256" key="1">
    <source>
        <dbReference type="SAM" id="MobiDB-lite"/>
    </source>
</evidence>
<dbReference type="GO" id="GO:0016787">
    <property type="term" value="F:hydrolase activity"/>
    <property type="evidence" value="ECO:0007669"/>
    <property type="project" value="UniProtKB-KW"/>
</dbReference>
<dbReference type="Pfam" id="PF00128">
    <property type="entry name" value="Alpha-amylase"/>
    <property type="match status" value="1"/>
</dbReference>
<dbReference type="InterPro" id="IPR017853">
    <property type="entry name" value="GH"/>
</dbReference>
<dbReference type="Proteomes" id="UP000000577">
    <property type="component" value="Chromosome"/>
</dbReference>
<dbReference type="eggNOG" id="COG0366">
    <property type="taxonomic scope" value="Bacteria"/>
</dbReference>
<dbReference type="AlphaFoldDB" id="Q74FK6"/>
<gene>
    <name evidence="3" type="ordered locus">GSU0601</name>
</gene>